<dbReference type="EMBL" id="LUCM01009638">
    <property type="protein sequence ID" value="KAA0186656.1"/>
    <property type="molecule type" value="Genomic_DNA"/>
</dbReference>
<dbReference type="AlphaFoldDB" id="A0A8E0VFG9"/>
<reference evidence="1" key="1">
    <citation type="submission" date="2019-05" db="EMBL/GenBank/DDBJ databases">
        <title>Annotation for the trematode Fasciolopsis buski.</title>
        <authorList>
            <person name="Choi Y.-J."/>
        </authorList>
    </citation>
    <scope>NUCLEOTIDE SEQUENCE</scope>
    <source>
        <strain evidence="1">HT</strain>
        <tissue evidence="1">Whole worm</tissue>
    </source>
</reference>
<keyword evidence="2" id="KW-1185">Reference proteome</keyword>
<evidence type="ECO:0000313" key="2">
    <source>
        <dbReference type="Proteomes" id="UP000728185"/>
    </source>
</evidence>
<dbReference type="Proteomes" id="UP000728185">
    <property type="component" value="Unassembled WGS sequence"/>
</dbReference>
<feature type="non-terminal residue" evidence="1">
    <location>
        <position position="1"/>
    </location>
</feature>
<proteinExistence type="predicted"/>
<evidence type="ECO:0000313" key="1">
    <source>
        <dbReference type="EMBL" id="KAA0186656.1"/>
    </source>
</evidence>
<name>A0A8E0VFG9_9TREM</name>
<sequence>FSSTHGLLPLSLWCRIPLKIDGTFLDLLGDTLDDSEIPPGLRELAKAGVPDNEIASKEFGKKKSSSTLSEPLVCALYVSFSNSTTKIGVRMPEKEDH</sequence>
<organism evidence="1 2">
    <name type="scientific">Fasciolopsis buskii</name>
    <dbReference type="NCBI Taxonomy" id="27845"/>
    <lineage>
        <taxon>Eukaryota</taxon>
        <taxon>Metazoa</taxon>
        <taxon>Spiralia</taxon>
        <taxon>Lophotrochozoa</taxon>
        <taxon>Platyhelminthes</taxon>
        <taxon>Trematoda</taxon>
        <taxon>Digenea</taxon>
        <taxon>Plagiorchiida</taxon>
        <taxon>Echinostomata</taxon>
        <taxon>Echinostomatoidea</taxon>
        <taxon>Fasciolidae</taxon>
        <taxon>Fasciolopsis</taxon>
    </lineage>
</organism>
<accession>A0A8E0VFG9</accession>
<protein>
    <submittedName>
        <fullName evidence="1">Uncharacterized protein</fullName>
    </submittedName>
</protein>
<comment type="caution">
    <text evidence="1">The sequence shown here is derived from an EMBL/GenBank/DDBJ whole genome shotgun (WGS) entry which is preliminary data.</text>
</comment>
<gene>
    <name evidence="1" type="ORF">FBUS_00851</name>
</gene>